<name>A0AA96R2J1_9CAUD</name>
<accession>A0AA96R2J1</accession>
<sequence>MKIKSMIGWEGSYVKFEVDNSNPYYCQGDMFWCGDEDEYEVLLVHETITREDVESWAKENDLPSSQRKVLLGMLTQSGVI</sequence>
<proteinExistence type="predicted"/>
<organism evidence="1">
    <name type="scientific">Staphylococcus phage vB_VibM_10AMN12</name>
    <dbReference type="NCBI Taxonomy" id="3076785"/>
    <lineage>
        <taxon>Viruses</taxon>
        <taxon>Duplodnaviria</taxon>
        <taxon>Heunggongvirae</taxon>
        <taxon>Uroviricota</taxon>
        <taxon>Caudoviricetes</taxon>
    </lineage>
</organism>
<reference evidence="1" key="1">
    <citation type="submission" date="2023-08" db="EMBL/GenBank/DDBJ databases">
        <authorList>
            <person name="Nazir A."/>
        </authorList>
    </citation>
    <scope>NUCLEOTIDE SEQUENCE</scope>
</reference>
<protein>
    <submittedName>
        <fullName evidence="1">Uncharacterized protein</fullName>
    </submittedName>
</protein>
<evidence type="ECO:0000313" key="1">
    <source>
        <dbReference type="EMBL" id="WNO47529.1"/>
    </source>
</evidence>
<dbReference type="EMBL" id="OR481006">
    <property type="protein sequence ID" value="WNO47529.1"/>
    <property type="molecule type" value="Genomic_DNA"/>
</dbReference>